<dbReference type="InterPro" id="IPR008480">
    <property type="entry name" value="DUF761_pln"/>
</dbReference>
<sequence>MADPEPKSNPSKSYSVFLCKSLFIALVLVSLPLFPSQAPEFISQTILTKLWELLHLLFIGIAVSYGLFGRKNAEIDREIQPKLDSSQTYLSGISYVSSIFDNVYENPYGSDEKRMIQNRNTRDLENGLENPYGFDEKIMIQTEKSQLLESEWRKPRSLNFQKDLETAFMDEKKVSETECCQYFNSESIVFVSQENSVLDEWGEKPKGEIYYKPLGLPVRSLRSRIVDRDIPEYLKGDGSGSDSKGSSKDSGKIGYGKIRGLTPINLDQKFKETVSLTSSSMGSRSYRSEEIEDKSSSNTFVSVGESESDHINSQSFWSPIFSQTSPNPSPTCSKEIPDSEDEGLEGNGEESSVAMRTRGFSIGSMSEMKLQRKRDPCLKEIPGSEKEGLVGNGEESSVTMKTRGFSIGSLSEMKVQRKRDEKYKGFSKSKREEPLGRGNWGVESWKTEGKIKSPVKPFSRGKSVRTIRASENVLEGPKMGDFYLDHLEGKVGKKTSCDKFESRQNLDDFPPKQRSKLSKHQNGERREFVKTNEVESEVDSESEFEKFQVSSEDEDAQSEIANGEEEEEEAAAAAEAEAAQSEIANGEELDPNEVDKKAGEFIAKFREQIRLQKIASIKGGRRKSQDTFSFSHIGIPVSSEEAHHVNVVTSKNVKHDSGLIYWDYEVGKRDCPKDGQQVGPSTFFSAKQFEVFDVELLSIQNCEKRTIVGFYSDVVCN</sequence>
<feature type="compositionally biased region" description="Basic and acidic residues" evidence="1">
    <location>
        <begin position="414"/>
        <end position="435"/>
    </location>
</feature>
<comment type="caution">
    <text evidence="3">The sequence shown here is derived from an EMBL/GenBank/DDBJ whole genome shotgun (WGS) entry which is preliminary data.</text>
</comment>
<gene>
    <name evidence="3" type="ORF">RHGRI_001346</name>
</gene>
<feature type="compositionally biased region" description="Basic and acidic residues" evidence="1">
    <location>
        <begin position="521"/>
        <end position="533"/>
    </location>
</feature>
<feature type="compositionally biased region" description="Acidic residues" evidence="1">
    <location>
        <begin position="338"/>
        <end position="348"/>
    </location>
</feature>
<feature type="transmembrane region" description="Helical" evidence="2">
    <location>
        <begin position="14"/>
        <end position="34"/>
    </location>
</feature>
<feature type="region of interest" description="Disordered" evidence="1">
    <location>
        <begin position="277"/>
        <end position="442"/>
    </location>
</feature>
<accession>A0AAV6LL44</accession>
<proteinExistence type="predicted"/>
<keyword evidence="4" id="KW-1185">Reference proteome</keyword>
<dbReference type="PANTHER" id="PTHR34059:SF6">
    <property type="entry name" value="DUF4408 DOMAIN-CONTAINING PROTEIN"/>
    <property type="match status" value="1"/>
</dbReference>
<dbReference type="AlphaFoldDB" id="A0AAV6LL44"/>
<dbReference type="EMBL" id="JACTNZ010000001">
    <property type="protein sequence ID" value="KAG5565425.1"/>
    <property type="molecule type" value="Genomic_DNA"/>
</dbReference>
<organism evidence="3 4">
    <name type="scientific">Rhododendron griersonianum</name>
    <dbReference type="NCBI Taxonomy" id="479676"/>
    <lineage>
        <taxon>Eukaryota</taxon>
        <taxon>Viridiplantae</taxon>
        <taxon>Streptophyta</taxon>
        <taxon>Embryophyta</taxon>
        <taxon>Tracheophyta</taxon>
        <taxon>Spermatophyta</taxon>
        <taxon>Magnoliopsida</taxon>
        <taxon>eudicotyledons</taxon>
        <taxon>Gunneridae</taxon>
        <taxon>Pentapetalae</taxon>
        <taxon>asterids</taxon>
        <taxon>Ericales</taxon>
        <taxon>Ericaceae</taxon>
        <taxon>Ericoideae</taxon>
        <taxon>Rhodoreae</taxon>
        <taxon>Rhododendron</taxon>
    </lineage>
</organism>
<dbReference type="Pfam" id="PF05553">
    <property type="entry name" value="DUF761"/>
    <property type="match status" value="1"/>
</dbReference>
<dbReference type="Proteomes" id="UP000823749">
    <property type="component" value="Chromosome 1"/>
</dbReference>
<feature type="region of interest" description="Disordered" evidence="1">
    <location>
        <begin position="494"/>
        <end position="592"/>
    </location>
</feature>
<feature type="compositionally biased region" description="Acidic residues" evidence="1">
    <location>
        <begin position="551"/>
        <end position="570"/>
    </location>
</feature>
<evidence type="ECO:0000313" key="4">
    <source>
        <dbReference type="Proteomes" id="UP000823749"/>
    </source>
</evidence>
<protein>
    <submittedName>
        <fullName evidence="3">Uncharacterized protein</fullName>
    </submittedName>
</protein>
<feature type="compositionally biased region" description="Low complexity" evidence="1">
    <location>
        <begin position="571"/>
        <end position="584"/>
    </location>
</feature>
<name>A0AAV6LL44_9ERIC</name>
<keyword evidence="2" id="KW-1133">Transmembrane helix</keyword>
<feature type="compositionally biased region" description="Polar residues" evidence="1">
    <location>
        <begin position="311"/>
        <end position="332"/>
    </location>
</feature>
<evidence type="ECO:0000313" key="3">
    <source>
        <dbReference type="EMBL" id="KAG5565425.1"/>
    </source>
</evidence>
<evidence type="ECO:0000256" key="1">
    <source>
        <dbReference type="SAM" id="MobiDB-lite"/>
    </source>
</evidence>
<feature type="compositionally biased region" description="Basic and acidic residues" evidence="1">
    <location>
        <begin position="286"/>
        <end position="295"/>
    </location>
</feature>
<feature type="compositionally biased region" description="Basic and acidic residues" evidence="1">
    <location>
        <begin position="369"/>
        <end position="388"/>
    </location>
</feature>
<dbReference type="PANTHER" id="PTHR34059">
    <property type="entry name" value="EXPRESSED PROTEIN"/>
    <property type="match status" value="1"/>
</dbReference>
<keyword evidence="2" id="KW-0472">Membrane</keyword>
<reference evidence="3" key="1">
    <citation type="submission" date="2020-08" db="EMBL/GenBank/DDBJ databases">
        <title>Plant Genome Project.</title>
        <authorList>
            <person name="Zhang R.-G."/>
        </authorList>
    </citation>
    <scope>NUCLEOTIDE SEQUENCE</scope>
    <source>
        <strain evidence="3">WSP0</strain>
        <tissue evidence="3">Leaf</tissue>
    </source>
</reference>
<keyword evidence="2" id="KW-0812">Transmembrane</keyword>
<evidence type="ECO:0000256" key="2">
    <source>
        <dbReference type="SAM" id="Phobius"/>
    </source>
</evidence>
<feature type="region of interest" description="Disordered" evidence="1">
    <location>
        <begin position="232"/>
        <end position="254"/>
    </location>
</feature>
<feature type="compositionally biased region" description="Basic and acidic residues" evidence="1">
    <location>
        <begin position="494"/>
        <end position="511"/>
    </location>
</feature>